<evidence type="ECO:0000313" key="3">
    <source>
        <dbReference type="Proteomes" id="UP001187192"/>
    </source>
</evidence>
<dbReference type="AlphaFoldDB" id="A0AA88IXS7"/>
<reference evidence="2" key="1">
    <citation type="submission" date="2023-07" db="EMBL/GenBank/DDBJ databases">
        <title>draft genome sequence of fig (Ficus carica).</title>
        <authorList>
            <person name="Takahashi T."/>
            <person name="Nishimura K."/>
        </authorList>
    </citation>
    <scope>NUCLEOTIDE SEQUENCE</scope>
</reference>
<sequence length="59" mass="6772">MSGFTFPEREREREVRLGEIRNGNGERGMLAEIGVHGRELEDNAESGEERESKRREIGL</sequence>
<name>A0AA88IXS7_FICCA</name>
<evidence type="ECO:0000256" key="1">
    <source>
        <dbReference type="SAM" id="MobiDB-lite"/>
    </source>
</evidence>
<comment type="caution">
    <text evidence="2">The sequence shown here is derived from an EMBL/GenBank/DDBJ whole genome shotgun (WGS) entry which is preliminary data.</text>
</comment>
<dbReference type="EMBL" id="BTGU01000073">
    <property type="protein sequence ID" value="GMN57889.1"/>
    <property type="molecule type" value="Genomic_DNA"/>
</dbReference>
<accession>A0AA88IXS7</accession>
<protein>
    <submittedName>
        <fullName evidence="2">Uncharacterized protein</fullName>
    </submittedName>
</protein>
<dbReference type="Proteomes" id="UP001187192">
    <property type="component" value="Unassembled WGS sequence"/>
</dbReference>
<feature type="region of interest" description="Disordered" evidence="1">
    <location>
        <begin position="36"/>
        <end position="59"/>
    </location>
</feature>
<proteinExistence type="predicted"/>
<keyword evidence="3" id="KW-1185">Reference proteome</keyword>
<organism evidence="2 3">
    <name type="scientific">Ficus carica</name>
    <name type="common">Common fig</name>
    <dbReference type="NCBI Taxonomy" id="3494"/>
    <lineage>
        <taxon>Eukaryota</taxon>
        <taxon>Viridiplantae</taxon>
        <taxon>Streptophyta</taxon>
        <taxon>Embryophyta</taxon>
        <taxon>Tracheophyta</taxon>
        <taxon>Spermatophyta</taxon>
        <taxon>Magnoliopsida</taxon>
        <taxon>eudicotyledons</taxon>
        <taxon>Gunneridae</taxon>
        <taxon>Pentapetalae</taxon>
        <taxon>rosids</taxon>
        <taxon>fabids</taxon>
        <taxon>Rosales</taxon>
        <taxon>Moraceae</taxon>
        <taxon>Ficeae</taxon>
        <taxon>Ficus</taxon>
    </lineage>
</organism>
<gene>
    <name evidence="2" type="ORF">TIFTF001_026993</name>
</gene>
<evidence type="ECO:0000313" key="2">
    <source>
        <dbReference type="EMBL" id="GMN57889.1"/>
    </source>
</evidence>